<evidence type="ECO:0000313" key="2">
    <source>
        <dbReference type="EMBL" id="KYM75620.1"/>
    </source>
</evidence>
<gene>
    <name evidence="2" type="ORF">ALC53_13969</name>
</gene>
<organism evidence="2 3">
    <name type="scientific">Atta colombica</name>
    <dbReference type="NCBI Taxonomy" id="520822"/>
    <lineage>
        <taxon>Eukaryota</taxon>
        <taxon>Metazoa</taxon>
        <taxon>Ecdysozoa</taxon>
        <taxon>Arthropoda</taxon>
        <taxon>Hexapoda</taxon>
        <taxon>Insecta</taxon>
        <taxon>Pterygota</taxon>
        <taxon>Neoptera</taxon>
        <taxon>Endopterygota</taxon>
        <taxon>Hymenoptera</taxon>
        <taxon>Apocrita</taxon>
        <taxon>Aculeata</taxon>
        <taxon>Formicoidea</taxon>
        <taxon>Formicidae</taxon>
        <taxon>Myrmicinae</taxon>
        <taxon>Atta</taxon>
    </lineage>
</organism>
<feature type="domain" description="Double jelly roll-like" evidence="1">
    <location>
        <begin position="84"/>
        <end position="131"/>
    </location>
</feature>
<accession>A0A151HXQ2</accession>
<dbReference type="AlphaFoldDB" id="A0A151HXQ2"/>
<name>A0A151HXQ2_9HYME</name>
<evidence type="ECO:0000259" key="1">
    <source>
        <dbReference type="Pfam" id="PF21738"/>
    </source>
</evidence>
<sequence length="190" mass="22341">MFLIVMSNDLHSLTSKVLEYIPKIVLLREFKNCICTMMYDKPLIALNAGWNNNARHELILIRARNDYNCLMRNSVMEPEAPFEAVKMATQFEKRYVTFALQTGRKNVMSRDVNVFDDCNLNNVKVDIYAHFRKAYYGINCFETCSSIDLSDDDYELDLTHFETYCTIFNVNSLNNKFYFDEDDKEIPKEL</sequence>
<reference evidence="2 3" key="1">
    <citation type="submission" date="2015-09" db="EMBL/GenBank/DDBJ databases">
        <title>Atta colombica WGS genome.</title>
        <authorList>
            <person name="Nygaard S."/>
            <person name="Hu H."/>
            <person name="Boomsma J."/>
            <person name="Zhang G."/>
        </authorList>
    </citation>
    <scope>NUCLEOTIDE SEQUENCE [LARGE SCALE GENOMIC DNA]</scope>
    <source>
        <strain evidence="2">Treedump-2</strain>
        <tissue evidence="2">Whole body</tissue>
    </source>
</reference>
<dbReference type="EMBL" id="KQ976739">
    <property type="protein sequence ID" value="KYM75620.1"/>
    <property type="molecule type" value="Genomic_DNA"/>
</dbReference>
<protein>
    <recommendedName>
        <fullName evidence="1">Double jelly roll-like domain-containing protein</fullName>
    </recommendedName>
</protein>
<dbReference type="Pfam" id="PF21738">
    <property type="entry name" value="DJR-like_dom"/>
    <property type="match status" value="1"/>
</dbReference>
<evidence type="ECO:0000313" key="3">
    <source>
        <dbReference type="Proteomes" id="UP000078540"/>
    </source>
</evidence>
<dbReference type="InterPro" id="IPR049512">
    <property type="entry name" value="DJR-like_dom"/>
</dbReference>
<proteinExistence type="predicted"/>
<keyword evidence="3" id="KW-1185">Reference proteome</keyword>
<dbReference type="Proteomes" id="UP000078540">
    <property type="component" value="Unassembled WGS sequence"/>
</dbReference>
<dbReference type="STRING" id="520822.A0A151HXQ2"/>